<evidence type="ECO:0000313" key="3">
    <source>
        <dbReference type="Proteomes" id="UP000807825"/>
    </source>
</evidence>
<feature type="transmembrane region" description="Helical" evidence="1">
    <location>
        <begin position="84"/>
        <end position="106"/>
    </location>
</feature>
<name>A0A9D6Z5L7_9BACT</name>
<evidence type="ECO:0000256" key="1">
    <source>
        <dbReference type="SAM" id="Phobius"/>
    </source>
</evidence>
<feature type="transmembrane region" description="Helical" evidence="1">
    <location>
        <begin position="371"/>
        <end position="390"/>
    </location>
</feature>
<dbReference type="EMBL" id="JACRDE010000568">
    <property type="protein sequence ID" value="MBI5252120.1"/>
    <property type="molecule type" value="Genomic_DNA"/>
</dbReference>
<feature type="transmembrane region" description="Helical" evidence="1">
    <location>
        <begin position="118"/>
        <end position="141"/>
    </location>
</feature>
<dbReference type="AlphaFoldDB" id="A0A9D6Z5L7"/>
<feature type="transmembrane region" description="Helical" evidence="1">
    <location>
        <begin position="217"/>
        <end position="236"/>
    </location>
</feature>
<feature type="transmembrane region" description="Helical" evidence="1">
    <location>
        <begin position="315"/>
        <end position="334"/>
    </location>
</feature>
<sequence>MGTVLPERVNGQNASLMWLTTGGLCVYCLVLTVITGDIGFEGDDWWILSWPYWHGFPASLFVYAKESLRPMEGVYWIGLFELFGFNKIAFHLFSLILLSAASLLMGSALMRAFPRQKGLAILAALLAFFLPTVSCLTYVVATDNSRLSMLLFWVSAIAFQRWSERSSSWMGLSVPIFLYVPAFLTYEAPTLLIFAVPLLVLPIHLRLRKLSNRDFCIRLGAAVCVAFLLAIAIRFTFLGGGAVGHRHLYPPLELLWSYIALLPFYFTAPFTALSFSLAECLLALGIMGIALVAAFSGKVSLPDDPESVRWVNSRLYLVAVGLTILILGLLPYQLAGYGSVAPKLADTVLAKYGAIPDGNTAWFNFNWSSRIYSAGSFGLAILIAVLATGWKNGTLRLLARISAVAFIGVMVVFHAGLRKDWQDAAQIRNDIMMGLVSQVPEVEPGTNFVLLNLESYHKRAAIFRGWGGLRELVRMLYDDRKVGAWFLYPYCWKSPNNPFQQALVSEKGFVSRGMKLDQPLPHDSLLLMNKVGSSLVMLDRINSHDGIVPTGIHWEGVSSVRSNSRRIVAWSPTGVAPRKYVKNAWETGLISTLHLSRVKLGLKIVNRWTWAFRDRRISARLMKK</sequence>
<reference evidence="2" key="1">
    <citation type="submission" date="2020-07" db="EMBL/GenBank/DDBJ databases">
        <title>Huge and variable diversity of episymbiotic CPR bacteria and DPANN archaea in groundwater ecosystems.</title>
        <authorList>
            <person name="He C.Y."/>
            <person name="Keren R."/>
            <person name="Whittaker M."/>
            <person name="Farag I.F."/>
            <person name="Doudna J."/>
            <person name="Cate J.H.D."/>
            <person name="Banfield J.F."/>
        </authorList>
    </citation>
    <scope>NUCLEOTIDE SEQUENCE</scope>
    <source>
        <strain evidence="2">NC_groundwater_1664_Pr3_B-0.1um_52_9</strain>
    </source>
</reference>
<accession>A0A9D6Z5L7</accession>
<keyword evidence="1" id="KW-1133">Transmembrane helix</keyword>
<protein>
    <submittedName>
        <fullName evidence="2">Uncharacterized protein</fullName>
    </submittedName>
</protein>
<evidence type="ECO:0000313" key="2">
    <source>
        <dbReference type="EMBL" id="MBI5252120.1"/>
    </source>
</evidence>
<feature type="transmembrane region" description="Helical" evidence="1">
    <location>
        <begin position="397"/>
        <end position="417"/>
    </location>
</feature>
<feature type="transmembrane region" description="Helical" evidence="1">
    <location>
        <begin position="15"/>
        <end position="34"/>
    </location>
</feature>
<feature type="transmembrane region" description="Helical" evidence="1">
    <location>
        <begin position="272"/>
        <end position="295"/>
    </location>
</feature>
<organism evidence="2 3">
    <name type="scientific">Desulfomonile tiedjei</name>
    <dbReference type="NCBI Taxonomy" id="2358"/>
    <lineage>
        <taxon>Bacteria</taxon>
        <taxon>Pseudomonadati</taxon>
        <taxon>Thermodesulfobacteriota</taxon>
        <taxon>Desulfomonilia</taxon>
        <taxon>Desulfomonilales</taxon>
        <taxon>Desulfomonilaceae</taxon>
        <taxon>Desulfomonile</taxon>
    </lineage>
</organism>
<feature type="transmembrane region" description="Helical" evidence="1">
    <location>
        <begin position="176"/>
        <end position="205"/>
    </location>
</feature>
<proteinExistence type="predicted"/>
<keyword evidence="1" id="KW-0472">Membrane</keyword>
<feature type="transmembrane region" description="Helical" evidence="1">
    <location>
        <begin position="248"/>
        <end position="266"/>
    </location>
</feature>
<dbReference type="Proteomes" id="UP000807825">
    <property type="component" value="Unassembled WGS sequence"/>
</dbReference>
<gene>
    <name evidence="2" type="ORF">HY912_21710</name>
</gene>
<keyword evidence="1" id="KW-0812">Transmembrane</keyword>
<comment type="caution">
    <text evidence="2">The sequence shown here is derived from an EMBL/GenBank/DDBJ whole genome shotgun (WGS) entry which is preliminary data.</text>
</comment>